<dbReference type="GO" id="GO:0000166">
    <property type="term" value="F:nucleotide binding"/>
    <property type="evidence" value="ECO:0007669"/>
    <property type="project" value="UniProtKB-KW"/>
</dbReference>
<feature type="non-terminal residue" evidence="11">
    <location>
        <position position="479"/>
    </location>
</feature>
<dbReference type="Pfam" id="PF02872">
    <property type="entry name" value="5_nucleotid_C"/>
    <property type="match status" value="1"/>
</dbReference>
<sequence>MLSVIEPHRDTVYNAMRLRVGSSHVSLEHAKDVCRLRECNLGNLVADSYFNYYANKKPRSAGLWSNVNAAVVNGGSLRAPIPRTRMRVEFDMSKPPSERLTRLKILCTKCYVPVYEDVKDDNVYNIATTDFLAKGGDGFDACSNVSEGGEMELLPKCKTHRIHVIVLVLILYGAQHCAASDKNLTLTILHTNDIHSHLEESNKFGGRCFPEDKINGSCYGGVARIVAKVRQIKNEEKNVLFMNGGDFFQGTPYYTLLKQSVISDVMSNMDYDYVCLGNHEFDDGPENLAPFLAKMNESNVTVVGTNTDFSGDNVLKRYNLVKSATKTINGKTIGILGAVIPDTQFTSNPGPNVKFRGEIESFKEEVANLTDRGVNIIIAITHSGFKREIEIVENVTEIDILVGGHTNTFLYTGTDHPKENKPEGPYPYVVNRTDGSKALIVQDFWFGKFLGRLNVTFDAEGNVKTWEGNPILMNSSVPE</sequence>
<feature type="domain" description="Calcineurin-like phosphoesterase" evidence="9">
    <location>
        <begin position="186"/>
        <end position="406"/>
    </location>
</feature>
<dbReference type="Pfam" id="PF00149">
    <property type="entry name" value="Metallophos"/>
    <property type="match status" value="1"/>
</dbReference>
<dbReference type="InterPro" id="IPR029052">
    <property type="entry name" value="Metallo-depent_PP-like"/>
</dbReference>
<name>A0AAQ4E7C9_AMBAM</name>
<evidence type="ECO:0000256" key="3">
    <source>
        <dbReference type="ARBA" id="ARBA00012643"/>
    </source>
</evidence>
<dbReference type="PROSITE" id="PS00785">
    <property type="entry name" value="5_NUCLEOTIDASE_1"/>
    <property type="match status" value="1"/>
</dbReference>
<dbReference type="PANTHER" id="PTHR11575:SF24">
    <property type="entry name" value="5'-NUCLEOTIDASE"/>
    <property type="match status" value="1"/>
</dbReference>
<accession>A0AAQ4E7C9</accession>
<evidence type="ECO:0000256" key="6">
    <source>
        <dbReference type="ARBA" id="ARBA00022741"/>
    </source>
</evidence>
<dbReference type="AlphaFoldDB" id="A0AAQ4E7C9"/>
<dbReference type="PANTHER" id="PTHR11575">
    <property type="entry name" value="5'-NUCLEOTIDASE-RELATED"/>
    <property type="match status" value="1"/>
</dbReference>
<comment type="catalytic activity">
    <reaction evidence="1">
        <text>a ribonucleoside 5'-phosphate + H2O = a ribonucleoside + phosphate</text>
        <dbReference type="Rhea" id="RHEA:12484"/>
        <dbReference type="ChEBI" id="CHEBI:15377"/>
        <dbReference type="ChEBI" id="CHEBI:18254"/>
        <dbReference type="ChEBI" id="CHEBI:43474"/>
        <dbReference type="ChEBI" id="CHEBI:58043"/>
        <dbReference type="EC" id="3.1.3.5"/>
    </reaction>
</comment>
<proteinExistence type="inferred from homology"/>
<evidence type="ECO:0000313" key="11">
    <source>
        <dbReference type="EMBL" id="KAK8770641.1"/>
    </source>
</evidence>
<dbReference type="GO" id="GO:0046872">
    <property type="term" value="F:metal ion binding"/>
    <property type="evidence" value="ECO:0007669"/>
    <property type="project" value="UniProtKB-KW"/>
</dbReference>
<dbReference type="Gene3D" id="3.60.21.10">
    <property type="match status" value="1"/>
</dbReference>
<evidence type="ECO:0000256" key="4">
    <source>
        <dbReference type="ARBA" id="ARBA00022723"/>
    </source>
</evidence>
<evidence type="ECO:0000256" key="1">
    <source>
        <dbReference type="ARBA" id="ARBA00000815"/>
    </source>
</evidence>
<dbReference type="Gene3D" id="3.90.780.10">
    <property type="entry name" value="5'-Nucleotidase, C-terminal domain"/>
    <property type="match status" value="2"/>
</dbReference>
<dbReference type="InterPro" id="IPR004843">
    <property type="entry name" value="Calcineurin-like_PHP"/>
</dbReference>
<keyword evidence="4" id="KW-0479">Metal-binding</keyword>
<dbReference type="EMBL" id="JARKHS020020789">
    <property type="protein sequence ID" value="KAK8770641.1"/>
    <property type="molecule type" value="Genomic_DNA"/>
</dbReference>
<feature type="domain" description="5'-Nucleotidase C-terminal" evidence="10">
    <location>
        <begin position="86"/>
        <end position="142"/>
    </location>
</feature>
<evidence type="ECO:0000313" key="12">
    <source>
        <dbReference type="Proteomes" id="UP001321473"/>
    </source>
</evidence>
<dbReference type="PROSITE" id="PS00786">
    <property type="entry name" value="5_NUCLEOTIDASE_2"/>
    <property type="match status" value="1"/>
</dbReference>
<dbReference type="InterPro" id="IPR036907">
    <property type="entry name" value="5'-Nucleotdase_C_sf"/>
</dbReference>
<dbReference type="GO" id="GO:0005886">
    <property type="term" value="C:plasma membrane"/>
    <property type="evidence" value="ECO:0007669"/>
    <property type="project" value="TreeGrafter"/>
</dbReference>
<evidence type="ECO:0000256" key="7">
    <source>
        <dbReference type="ARBA" id="ARBA00022801"/>
    </source>
</evidence>
<dbReference type="SUPFAM" id="SSF55816">
    <property type="entry name" value="5'-nucleotidase (syn. UDP-sugar hydrolase), C-terminal domain"/>
    <property type="match status" value="1"/>
</dbReference>
<dbReference type="SUPFAM" id="SSF56300">
    <property type="entry name" value="Metallo-dependent phosphatases"/>
    <property type="match status" value="1"/>
</dbReference>
<dbReference type="Proteomes" id="UP001321473">
    <property type="component" value="Unassembled WGS sequence"/>
</dbReference>
<dbReference type="PRINTS" id="PR01607">
    <property type="entry name" value="APYRASEFAMLY"/>
</dbReference>
<keyword evidence="6 8" id="KW-0547">Nucleotide-binding</keyword>
<dbReference type="GO" id="GO:0006196">
    <property type="term" value="P:AMP catabolic process"/>
    <property type="evidence" value="ECO:0007669"/>
    <property type="project" value="TreeGrafter"/>
</dbReference>
<dbReference type="GO" id="GO:0008253">
    <property type="term" value="F:5'-nucleotidase activity"/>
    <property type="evidence" value="ECO:0007669"/>
    <property type="project" value="UniProtKB-EC"/>
</dbReference>
<dbReference type="InterPro" id="IPR006146">
    <property type="entry name" value="5'-Nucleotdase_CS"/>
</dbReference>
<comment type="caution">
    <text evidence="11">The sequence shown here is derived from an EMBL/GenBank/DDBJ whole genome shotgun (WGS) entry which is preliminary data.</text>
</comment>
<evidence type="ECO:0000259" key="9">
    <source>
        <dbReference type="Pfam" id="PF00149"/>
    </source>
</evidence>
<comment type="similarity">
    <text evidence="2 8">Belongs to the 5'-nucleotidase family.</text>
</comment>
<evidence type="ECO:0000259" key="10">
    <source>
        <dbReference type="Pfam" id="PF02872"/>
    </source>
</evidence>
<dbReference type="CDD" id="cd07409">
    <property type="entry name" value="MPP_CD73_N"/>
    <property type="match status" value="1"/>
</dbReference>
<evidence type="ECO:0000256" key="5">
    <source>
        <dbReference type="ARBA" id="ARBA00022729"/>
    </source>
</evidence>
<dbReference type="InterPro" id="IPR006179">
    <property type="entry name" value="5_nucleotidase/apyrase"/>
</dbReference>
<keyword evidence="5" id="KW-0732">Signal</keyword>
<gene>
    <name evidence="11" type="ORF">V5799_012894</name>
</gene>
<evidence type="ECO:0000256" key="8">
    <source>
        <dbReference type="RuleBase" id="RU362119"/>
    </source>
</evidence>
<organism evidence="11 12">
    <name type="scientific">Amblyomma americanum</name>
    <name type="common">Lone star tick</name>
    <dbReference type="NCBI Taxonomy" id="6943"/>
    <lineage>
        <taxon>Eukaryota</taxon>
        <taxon>Metazoa</taxon>
        <taxon>Ecdysozoa</taxon>
        <taxon>Arthropoda</taxon>
        <taxon>Chelicerata</taxon>
        <taxon>Arachnida</taxon>
        <taxon>Acari</taxon>
        <taxon>Parasitiformes</taxon>
        <taxon>Ixodida</taxon>
        <taxon>Ixodoidea</taxon>
        <taxon>Ixodidae</taxon>
        <taxon>Amblyomminae</taxon>
        <taxon>Amblyomma</taxon>
    </lineage>
</organism>
<reference evidence="11 12" key="1">
    <citation type="journal article" date="2023" name="Arcadia Sci">
        <title>De novo assembly of a long-read Amblyomma americanum tick genome.</title>
        <authorList>
            <person name="Chou S."/>
            <person name="Poskanzer K.E."/>
            <person name="Rollins M."/>
            <person name="Thuy-Boun P.S."/>
        </authorList>
    </citation>
    <scope>NUCLEOTIDE SEQUENCE [LARGE SCALE GENOMIC DNA]</scope>
    <source>
        <strain evidence="11">F_SG_1</strain>
        <tissue evidence="11">Salivary glands</tissue>
    </source>
</reference>
<dbReference type="FunFam" id="3.60.21.10:FF:000020">
    <property type="entry name" value="NT5E isoform 4"/>
    <property type="match status" value="1"/>
</dbReference>
<dbReference type="EC" id="3.1.3.5" evidence="3"/>
<dbReference type="InterPro" id="IPR008334">
    <property type="entry name" value="5'-Nucleotdase_C"/>
</dbReference>
<keyword evidence="7 8" id="KW-0378">Hydrolase</keyword>
<keyword evidence="12" id="KW-1185">Reference proteome</keyword>
<protein>
    <recommendedName>
        <fullName evidence="3">5'-nucleotidase</fullName>
        <ecNumber evidence="3">3.1.3.5</ecNumber>
    </recommendedName>
</protein>
<evidence type="ECO:0000256" key="2">
    <source>
        <dbReference type="ARBA" id="ARBA00006654"/>
    </source>
</evidence>